<dbReference type="Proteomes" id="UP000703038">
    <property type="component" value="Unassembled WGS sequence"/>
</dbReference>
<evidence type="ECO:0000313" key="12">
    <source>
        <dbReference type="Proteomes" id="UP000703038"/>
    </source>
</evidence>
<feature type="binding site" evidence="7 8">
    <location>
        <position position="53"/>
    </location>
    <ligand>
        <name>S-adenosyl-L-methionine</name>
        <dbReference type="ChEBI" id="CHEBI:59789"/>
    </ligand>
</feature>
<comment type="caution">
    <text evidence="11">The sequence shown here is derived from an EMBL/GenBank/DDBJ whole genome shotgun (WGS) entry which is preliminary data.</text>
</comment>
<keyword evidence="6 7" id="KW-0694">RNA-binding</keyword>
<dbReference type="InterPro" id="IPR020596">
    <property type="entry name" value="rRNA_Ade_Mease_Trfase_CS"/>
</dbReference>
<accession>A0ABS2KP98</accession>
<feature type="binding site" evidence="7 8">
    <location>
        <position position="99"/>
    </location>
    <ligand>
        <name>S-adenosyl-L-methionine</name>
        <dbReference type="ChEBI" id="CHEBI:59789"/>
    </ligand>
</feature>
<dbReference type="SUPFAM" id="SSF53335">
    <property type="entry name" value="S-adenosyl-L-methionine-dependent methyltransferases"/>
    <property type="match status" value="1"/>
</dbReference>
<dbReference type="PANTHER" id="PTHR11727">
    <property type="entry name" value="DIMETHYLADENOSINE TRANSFERASE"/>
    <property type="match status" value="1"/>
</dbReference>
<dbReference type="InterPro" id="IPR001737">
    <property type="entry name" value="KsgA/Erm"/>
</dbReference>
<feature type="domain" description="Ribosomal RNA adenine methylase transferase N-terminal" evidence="10">
    <location>
        <begin position="58"/>
        <end position="233"/>
    </location>
</feature>
<dbReference type="InterPro" id="IPR029063">
    <property type="entry name" value="SAM-dependent_MTases_sf"/>
</dbReference>
<feature type="binding site" evidence="7 8">
    <location>
        <position position="78"/>
    </location>
    <ligand>
        <name>S-adenosyl-L-methionine</name>
        <dbReference type="ChEBI" id="CHEBI:59789"/>
    </ligand>
</feature>
<dbReference type="InterPro" id="IPR011530">
    <property type="entry name" value="rRNA_adenine_dimethylase"/>
</dbReference>
<dbReference type="CDD" id="cd02440">
    <property type="entry name" value="AdoMet_MTases"/>
    <property type="match status" value="1"/>
</dbReference>
<evidence type="ECO:0000256" key="5">
    <source>
        <dbReference type="ARBA" id="ARBA00022691"/>
    </source>
</evidence>
<evidence type="ECO:0000256" key="1">
    <source>
        <dbReference type="ARBA" id="ARBA00022490"/>
    </source>
</evidence>
<dbReference type="Gene3D" id="3.40.50.150">
    <property type="entry name" value="Vaccinia Virus protein VP39"/>
    <property type="match status" value="1"/>
</dbReference>
<evidence type="ECO:0000256" key="9">
    <source>
        <dbReference type="SAM" id="MobiDB-lite"/>
    </source>
</evidence>
<evidence type="ECO:0000256" key="7">
    <source>
        <dbReference type="HAMAP-Rule" id="MF_00607"/>
    </source>
</evidence>
<feature type="binding site" evidence="7 8">
    <location>
        <position position="51"/>
    </location>
    <ligand>
        <name>S-adenosyl-L-methionine</name>
        <dbReference type="ChEBI" id="CHEBI:59789"/>
    </ligand>
</feature>
<dbReference type="GO" id="GO:0052908">
    <property type="term" value="F:16S rRNA (adenine(1518)-N(6)/adenine(1519)-N(6))-dimethyltransferase activity"/>
    <property type="evidence" value="ECO:0007669"/>
    <property type="project" value="UniProtKB-EC"/>
</dbReference>
<feature type="compositionally biased region" description="Low complexity" evidence="9">
    <location>
        <begin position="9"/>
        <end position="22"/>
    </location>
</feature>
<evidence type="ECO:0000313" key="11">
    <source>
        <dbReference type="EMBL" id="MBM7413786.1"/>
    </source>
</evidence>
<evidence type="ECO:0000256" key="2">
    <source>
        <dbReference type="ARBA" id="ARBA00022552"/>
    </source>
</evidence>
<evidence type="ECO:0000256" key="3">
    <source>
        <dbReference type="ARBA" id="ARBA00022603"/>
    </source>
</evidence>
<comment type="subcellular location">
    <subcellularLocation>
        <location evidence="7">Cytoplasm</location>
    </subcellularLocation>
</comment>
<dbReference type="Gene3D" id="1.10.8.100">
    <property type="entry name" value="Ribosomal RNA adenine dimethylase-like, domain 2"/>
    <property type="match status" value="1"/>
</dbReference>
<keyword evidence="4 7" id="KW-0808">Transferase</keyword>
<dbReference type="InterPro" id="IPR023165">
    <property type="entry name" value="rRNA_Ade_diMease-like_C"/>
</dbReference>
<evidence type="ECO:0000256" key="4">
    <source>
        <dbReference type="ARBA" id="ARBA00022679"/>
    </source>
</evidence>
<proteinExistence type="inferred from homology"/>
<evidence type="ECO:0000256" key="8">
    <source>
        <dbReference type="PROSITE-ProRule" id="PRU01026"/>
    </source>
</evidence>
<dbReference type="HAMAP" id="MF_00607">
    <property type="entry name" value="16SrRNA_methyltr_A"/>
    <property type="match status" value="1"/>
</dbReference>
<organism evidence="11 12">
    <name type="scientific">Rhodococcoides corynebacterioides</name>
    <dbReference type="NCBI Taxonomy" id="53972"/>
    <lineage>
        <taxon>Bacteria</taxon>
        <taxon>Bacillati</taxon>
        <taxon>Actinomycetota</taxon>
        <taxon>Actinomycetes</taxon>
        <taxon>Mycobacteriales</taxon>
        <taxon>Nocardiaceae</taxon>
        <taxon>Rhodococcoides</taxon>
    </lineage>
</organism>
<keyword evidence="1 7" id="KW-0963">Cytoplasm</keyword>
<keyword evidence="12" id="KW-1185">Reference proteome</keyword>
<dbReference type="Pfam" id="PF00398">
    <property type="entry name" value="RrnaAD"/>
    <property type="match status" value="1"/>
</dbReference>
<dbReference type="InterPro" id="IPR020598">
    <property type="entry name" value="rRNA_Ade_methylase_Trfase_N"/>
</dbReference>
<dbReference type="NCBIfam" id="TIGR00755">
    <property type="entry name" value="ksgA"/>
    <property type="match status" value="1"/>
</dbReference>
<dbReference type="PANTHER" id="PTHR11727:SF7">
    <property type="entry name" value="DIMETHYLADENOSINE TRANSFERASE-RELATED"/>
    <property type="match status" value="1"/>
</dbReference>
<feature type="binding site" evidence="7 8">
    <location>
        <position position="148"/>
    </location>
    <ligand>
        <name>S-adenosyl-L-methionine</name>
        <dbReference type="ChEBI" id="CHEBI:59789"/>
    </ligand>
</feature>
<sequence length="311" mass="32714">MSEPPVAPPTSDSPASDSATGPARVRLLGPAEVRTLAAELGVRPTKTLGQNFVHDANTVRRIVTAAGVGPDDTVLEVGPGLGSLTLALLDVVHDVVAVEIDPVLAQRLPQTVAERAESRVDRLAVVGADALRVRRDEIPGAPTALVANLPYNVAVPVLLHLLALIPTLRTALVMVQSEVADRLAAPPGSKTYGVPSVKAAYFGDVRRAGAVGRSVFWPVPQVESGLVRVDRHENPQWPMDETFRRTLFAVVDAAFAQRRKTLRAALAGWAGSAAMAETRLLEAGIDPSARGETLDAAAFVRLAQTTGAHGS</sequence>
<dbReference type="EC" id="2.1.1.182" evidence="7"/>
<dbReference type="PROSITE" id="PS01131">
    <property type="entry name" value="RRNA_A_DIMETH"/>
    <property type="match status" value="1"/>
</dbReference>
<evidence type="ECO:0000256" key="6">
    <source>
        <dbReference type="ARBA" id="ARBA00022884"/>
    </source>
</evidence>
<comment type="catalytic activity">
    <reaction evidence="7">
        <text>adenosine(1518)/adenosine(1519) in 16S rRNA + 4 S-adenosyl-L-methionine = N(6)-dimethyladenosine(1518)/N(6)-dimethyladenosine(1519) in 16S rRNA + 4 S-adenosyl-L-homocysteine + 4 H(+)</text>
        <dbReference type="Rhea" id="RHEA:19609"/>
        <dbReference type="Rhea" id="RHEA-COMP:10232"/>
        <dbReference type="Rhea" id="RHEA-COMP:10233"/>
        <dbReference type="ChEBI" id="CHEBI:15378"/>
        <dbReference type="ChEBI" id="CHEBI:57856"/>
        <dbReference type="ChEBI" id="CHEBI:59789"/>
        <dbReference type="ChEBI" id="CHEBI:74411"/>
        <dbReference type="ChEBI" id="CHEBI:74493"/>
        <dbReference type="EC" id="2.1.1.182"/>
    </reaction>
</comment>
<gene>
    <name evidence="7" type="primary">rsmA</name>
    <name evidence="7" type="synonym">ksgA</name>
    <name evidence="11" type="ORF">JOE42_000519</name>
</gene>
<protein>
    <recommendedName>
        <fullName evidence="7">Ribosomal RNA small subunit methyltransferase A</fullName>
        <ecNumber evidence="7">2.1.1.182</ecNumber>
    </recommendedName>
    <alternativeName>
        <fullName evidence="7">16S rRNA (adenine(1518)-N(6)/adenine(1519)-N(6))-dimethyltransferase</fullName>
    </alternativeName>
    <alternativeName>
        <fullName evidence="7">16S rRNA dimethyladenosine transferase</fullName>
    </alternativeName>
    <alternativeName>
        <fullName evidence="7">16S rRNA dimethylase</fullName>
    </alternativeName>
    <alternativeName>
        <fullName evidence="7">S-adenosylmethionine-6-N', N'-adenosyl(rRNA) dimethyltransferase</fullName>
    </alternativeName>
</protein>
<dbReference type="SMART" id="SM00650">
    <property type="entry name" value="rADc"/>
    <property type="match status" value="1"/>
</dbReference>
<feature type="binding site" evidence="7 8">
    <location>
        <position position="129"/>
    </location>
    <ligand>
        <name>S-adenosyl-L-methionine</name>
        <dbReference type="ChEBI" id="CHEBI:59789"/>
    </ligand>
</feature>
<keyword evidence="5 7" id="KW-0949">S-adenosyl-L-methionine</keyword>
<comment type="function">
    <text evidence="7">Specifically dimethylates two adjacent adenosines (A1518 and A1519) in the loop of a conserved hairpin near the 3'-end of 16S rRNA in the 30S particle. May play a critical role in biogenesis of 30S subunits.</text>
</comment>
<comment type="similarity">
    <text evidence="7">Belongs to the class I-like SAM-binding methyltransferase superfamily. rRNA adenine N(6)-methyltransferase family. RsmA subfamily.</text>
</comment>
<keyword evidence="3 7" id="KW-0489">Methyltransferase</keyword>
<dbReference type="PROSITE" id="PS51689">
    <property type="entry name" value="SAM_RNA_A_N6_MT"/>
    <property type="match status" value="1"/>
</dbReference>
<keyword evidence="2 7" id="KW-0698">rRNA processing</keyword>
<dbReference type="EMBL" id="JAFBBK010000001">
    <property type="protein sequence ID" value="MBM7413786.1"/>
    <property type="molecule type" value="Genomic_DNA"/>
</dbReference>
<name>A0ABS2KP98_9NOCA</name>
<evidence type="ECO:0000259" key="10">
    <source>
        <dbReference type="SMART" id="SM00650"/>
    </source>
</evidence>
<reference evidence="11 12" key="1">
    <citation type="submission" date="2021-01" db="EMBL/GenBank/DDBJ databases">
        <title>Genomics of switchgrass bacterial isolates.</title>
        <authorList>
            <person name="Shade A."/>
        </authorList>
    </citation>
    <scope>NUCLEOTIDE SEQUENCE [LARGE SCALE GENOMIC DNA]</scope>
    <source>
        <strain evidence="11 12">PvP111</strain>
    </source>
</reference>
<feature type="region of interest" description="Disordered" evidence="9">
    <location>
        <begin position="1"/>
        <end position="22"/>
    </location>
</feature>